<name>A0A1J1H1W8_PLARL</name>
<accession>A0A1J1H1W8</accession>
<dbReference type="RefSeq" id="XP_028531759.1">
    <property type="nucleotide sequence ID" value="XM_028680243.1"/>
</dbReference>
<evidence type="ECO:0000256" key="1">
    <source>
        <dbReference type="SAM" id="MobiDB-lite"/>
    </source>
</evidence>
<reference evidence="2 3" key="1">
    <citation type="submission" date="2015-04" db="EMBL/GenBank/DDBJ databases">
        <authorList>
            <consortium name="Pathogen Informatics"/>
        </authorList>
    </citation>
    <scope>NUCLEOTIDE SEQUENCE [LARGE SCALE GENOMIC DNA]</scope>
    <source>
        <strain evidence="2 3">SGS1</strain>
    </source>
</reference>
<dbReference type="VEuPathDB" id="PlasmoDB:PRELSG_0410000"/>
<dbReference type="OrthoDB" id="387632at2759"/>
<proteinExistence type="predicted"/>
<dbReference type="OMA" id="CHHSSHV"/>
<evidence type="ECO:0008006" key="4">
    <source>
        <dbReference type="Google" id="ProtNLM"/>
    </source>
</evidence>
<evidence type="ECO:0000313" key="2">
    <source>
        <dbReference type="EMBL" id="CRG98750.1"/>
    </source>
</evidence>
<protein>
    <recommendedName>
        <fullName evidence="4">C3H1-type domain-containing protein</fullName>
    </recommendedName>
</protein>
<gene>
    <name evidence="2" type="ORF">PRELSG_0410000</name>
</gene>
<sequence>MDNNSKVNEHIENLNNTIIQKYKIWVDLPETRNILSTSVSRSFINIPYEKYKFNLRRMNTIDTADLINKQKLCELPKISHKNISNTENINDYNKTDQIKSMNGDISNNSSLNEIKEEKKKNMNVTKIKNQTNLKSDDTNPSFGTQFHEKGTCNPCRYEWTRGCHMGRFCRFCHHSSHVPLGTERVVPDPKILATTKVRPENILTFRKFASYATSMNSLADVNSSNYIYEDKVKTYNNNKISSPNRNNLNNTNNYKNGNSYKNSSNLKKTSNYKSTSNYKNTKVYKNTNIYKNADNFVSINNLNNTSYLNFKYYNDTNYFNNYENLSYCYNRTKLFSNNKDNEFHKTLDPFSKNKDTLKNFKELNSITKEYAIKTINSYQRIKLVS</sequence>
<dbReference type="KEGG" id="prel:PRELSG_0410000"/>
<dbReference type="EMBL" id="LN835299">
    <property type="protein sequence ID" value="CRG98750.1"/>
    <property type="molecule type" value="Genomic_DNA"/>
</dbReference>
<organism evidence="2 3">
    <name type="scientific">Plasmodium relictum</name>
    <dbReference type="NCBI Taxonomy" id="85471"/>
    <lineage>
        <taxon>Eukaryota</taxon>
        <taxon>Sar</taxon>
        <taxon>Alveolata</taxon>
        <taxon>Apicomplexa</taxon>
        <taxon>Aconoidasida</taxon>
        <taxon>Haemosporida</taxon>
        <taxon>Plasmodiidae</taxon>
        <taxon>Plasmodium</taxon>
        <taxon>Plasmodium (Haemamoeba)</taxon>
    </lineage>
</organism>
<evidence type="ECO:0000313" key="3">
    <source>
        <dbReference type="Proteomes" id="UP000220158"/>
    </source>
</evidence>
<dbReference type="Proteomes" id="UP000220158">
    <property type="component" value="Chromosome 4"/>
</dbReference>
<dbReference type="GeneID" id="39734850"/>
<dbReference type="AlphaFoldDB" id="A0A1J1H1W8"/>
<keyword evidence="3" id="KW-1185">Reference proteome</keyword>
<feature type="region of interest" description="Disordered" evidence="1">
    <location>
        <begin position="237"/>
        <end position="274"/>
    </location>
</feature>